<dbReference type="EMBL" id="CYKH01001605">
    <property type="protein sequence ID" value="CUG87980.1"/>
    <property type="molecule type" value="Genomic_DNA"/>
</dbReference>
<feature type="compositionally biased region" description="Polar residues" evidence="1">
    <location>
        <begin position="196"/>
        <end position="207"/>
    </location>
</feature>
<evidence type="ECO:0000313" key="4">
    <source>
        <dbReference type="Proteomes" id="UP000051952"/>
    </source>
</evidence>
<proteinExistence type="predicted"/>
<keyword evidence="2" id="KW-1133">Transmembrane helix</keyword>
<gene>
    <name evidence="3" type="ORF">BSAL_12985</name>
</gene>
<reference evidence="4" key="1">
    <citation type="submission" date="2015-09" db="EMBL/GenBank/DDBJ databases">
        <authorList>
            <consortium name="Pathogen Informatics"/>
        </authorList>
    </citation>
    <scope>NUCLEOTIDE SEQUENCE [LARGE SCALE GENOMIC DNA]</scope>
    <source>
        <strain evidence="4">Lake Konstanz</strain>
    </source>
</reference>
<keyword evidence="4" id="KW-1185">Reference proteome</keyword>
<sequence length="352" mass="38754">MKSSSSARTRRHPSGGSGGRVVFGCLHLSSITFAAALCIMITLLRLHSLGRFAAPPMSSRATTSIGEGLANTEGRTPSVWDEVRRSASFDSNDTVLPHAPYRPTWKRWRMHMFHALDDDLLAEGSCVGWRQTMLCSPDGPIEPHFSRPCKTVVTSGSGYCLCKHGRRVNQVGCGAVHFTCAEACSGIPSSRKSESDASGSSGGNQEQPALMLRQGKMLEEIEARGRDIKRRLLAQRSLLAVIYPPIVQEQHPKNENESAEDVAVKRSKANNTSGNDTNVPPPKKTHAPPQQQDVVDHVVEAEVARRKREAAWKATMKEYDRWTKQWYDAKVQQSARDLGDSVCVGWRSSSDC</sequence>
<dbReference type="Proteomes" id="UP000051952">
    <property type="component" value="Unassembled WGS sequence"/>
</dbReference>
<feature type="region of interest" description="Disordered" evidence="1">
    <location>
        <begin position="187"/>
        <end position="209"/>
    </location>
</feature>
<keyword evidence="2" id="KW-0472">Membrane</keyword>
<evidence type="ECO:0000256" key="1">
    <source>
        <dbReference type="SAM" id="MobiDB-lite"/>
    </source>
</evidence>
<protein>
    <submittedName>
        <fullName evidence="3">Membrane-associated protein, putative</fullName>
    </submittedName>
</protein>
<dbReference type="AlphaFoldDB" id="A0A0S4JCM4"/>
<feature type="non-terminal residue" evidence="3">
    <location>
        <position position="352"/>
    </location>
</feature>
<keyword evidence="2" id="KW-0812">Transmembrane</keyword>
<evidence type="ECO:0000313" key="3">
    <source>
        <dbReference type="EMBL" id="CUG87980.1"/>
    </source>
</evidence>
<name>A0A0S4JCM4_BODSA</name>
<dbReference type="VEuPathDB" id="TriTrypDB:BSAL_12985"/>
<feature type="compositionally biased region" description="Polar residues" evidence="1">
    <location>
        <begin position="269"/>
        <end position="278"/>
    </location>
</feature>
<dbReference type="OrthoDB" id="100582at2759"/>
<accession>A0A0S4JCM4</accession>
<organism evidence="3 4">
    <name type="scientific">Bodo saltans</name>
    <name type="common">Flagellated protozoan</name>
    <dbReference type="NCBI Taxonomy" id="75058"/>
    <lineage>
        <taxon>Eukaryota</taxon>
        <taxon>Discoba</taxon>
        <taxon>Euglenozoa</taxon>
        <taxon>Kinetoplastea</taxon>
        <taxon>Metakinetoplastina</taxon>
        <taxon>Eubodonida</taxon>
        <taxon>Bodonidae</taxon>
        <taxon>Bodo</taxon>
    </lineage>
</organism>
<feature type="region of interest" description="Disordered" evidence="1">
    <location>
        <begin position="250"/>
        <end position="292"/>
    </location>
</feature>
<evidence type="ECO:0000256" key="2">
    <source>
        <dbReference type="SAM" id="Phobius"/>
    </source>
</evidence>
<feature type="transmembrane region" description="Helical" evidence="2">
    <location>
        <begin position="21"/>
        <end position="44"/>
    </location>
</feature>